<reference evidence="1 2" key="1">
    <citation type="journal article" date="2012" name="J. Bacteriol.">
        <title>Genome sequence of the pathogenic Herbaspirillum seropedicae strain Os34, isolated from rice roots.</title>
        <authorList>
            <person name="Ye W."/>
            <person name="Ye S."/>
            <person name="Liu J."/>
            <person name="Chang S."/>
            <person name="Chen M."/>
            <person name="Zhu B."/>
            <person name="Guo L."/>
            <person name="An Q."/>
        </authorList>
    </citation>
    <scope>NUCLEOTIDE SEQUENCE [LARGE SCALE GENOMIC DNA]</scope>
    <source>
        <strain evidence="1 2">Os34</strain>
    </source>
</reference>
<evidence type="ECO:0000313" key="2">
    <source>
        <dbReference type="Proteomes" id="UP000501648"/>
    </source>
</evidence>
<dbReference type="Proteomes" id="UP000501648">
    <property type="component" value="Chromosome"/>
</dbReference>
<proteinExistence type="predicted"/>
<dbReference type="RefSeq" id="WP_017454596.1">
    <property type="nucleotide sequence ID" value="NZ_CP008956.1"/>
</dbReference>
<gene>
    <name evidence="1" type="ORF">C798_09095</name>
</gene>
<accession>A0A6M3ZSC7</accession>
<name>A0A6M3ZSC7_9BURK</name>
<dbReference type="AlphaFoldDB" id="A0A6M3ZSC7"/>
<evidence type="ECO:0000313" key="1">
    <source>
        <dbReference type="EMBL" id="QJQ00382.1"/>
    </source>
</evidence>
<dbReference type="EMBL" id="CP008956">
    <property type="protein sequence ID" value="QJQ00382.1"/>
    <property type="molecule type" value="Genomic_DNA"/>
</dbReference>
<protein>
    <submittedName>
        <fullName evidence="1">Uncharacterized protein</fullName>
    </submittedName>
</protein>
<organism evidence="1 2">
    <name type="scientific">Herbaspirillum rubrisubalbicans Os34</name>
    <dbReference type="NCBI Taxonomy" id="1235827"/>
    <lineage>
        <taxon>Bacteria</taxon>
        <taxon>Pseudomonadati</taxon>
        <taxon>Pseudomonadota</taxon>
        <taxon>Betaproteobacteria</taxon>
        <taxon>Burkholderiales</taxon>
        <taxon>Oxalobacteraceae</taxon>
        <taxon>Herbaspirillum</taxon>
    </lineage>
</organism>
<sequence>MSISMDLEADFRLEKDVVLRALRQLKVTNIVEKGNGFSGNFPESNMFFYFSEEFSDPTLRAEDWSEKITWDVKMRMVFYYVISTYDLCSEQLHQFLELLSQLCSANYILSFQYEKVVAIRDEDGLHILHNF</sequence>